<dbReference type="Proteomes" id="UP000182110">
    <property type="component" value="Unassembled WGS sequence"/>
</dbReference>
<dbReference type="Pfam" id="PF14568">
    <property type="entry name" value="SUKH_6"/>
    <property type="match status" value="1"/>
</dbReference>
<evidence type="ECO:0000313" key="2">
    <source>
        <dbReference type="EMBL" id="CEG34470.1"/>
    </source>
</evidence>
<dbReference type="EMBL" id="CCXW01000001">
    <property type="protein sequence ID" value="CEG34470.1"/>
    <property type="molecule type" value="Genomic_DNA"/>
</dbReference>
<sequence length="204" mass="23675">MGNNYINQIENKLNTLNIKKQEVFSLNSRENQIKKIETMYDIFIPKDYKEFLLNYDETFFENEVTYKPIETSPWTSKEGTQVFEGLYGLAGENNLFDQIEGYLNRMPNCMIPIGESPGGNLICLGVKESIISKVYFWNHENEREAKIMVGIEDASDEINSYWDNIHLVSKTFLGFLSGLELINETENIDVDDVELWLDDELLDD</sequence>
<dbReference type="AlphaFoldDB" id="A0AAN2PKM8"/>
<feature type="domain" description="Knr4/Smi1-like" evidence="1">
    <location>
        <begin position="27"/>
        <end position="178"/>
    </location>
</feature>
<dbReference type="InterPro" id="IPR018958">
    <property type="entry name" value="Knr4/Smi1-like_dom"/>
</dbReference>
<keyword evidence="3" id="KW-1185">Reference proteome</keyword>
<accession>A0AAN2PKM8</accession>
<protein>
    <submittedName>
        <fullName evidence="2">SPBc2 prophage-derived protein YokK</fullName>
    </submittedName>
</protein>
<dbReference type="RefSeq" id="WP_048687738.1">
    <property type="nucleotide sequence ID" value="NZ_CCXW01000001.1"/>
</dbReference>
<name>A0AAN2PKM8_9BACI</name>
<evidence type="ECO:0000313" key="3">
    <source>
        <dbReference type="Proteomes" id="UP000182110"/>
    </source>
</evidence>
<evidence type="ECO:0000259" key="1">
    <source>
        <dbReference type="SMART" id="SM00860"/>
    </source>
</evidence>
<reference evidence="2 3" key="1">
    <citation type="journal article" date="2014" name="Genome Announc.">
        <title>Genome Sequence of Bacillus simplex Strain P558, Isolated from a Human Fecal Sample.</title>
        <authorList>
            <person name="Croce O."/>
            <person name="Hugon P."/>
            <person name="Lagier J.C."/>
            <person name="Bibi F."/>
            <person name="Robert C."/>
            <person name="Azhar E.I."/>
            <person name="Raoult D."/>
            <person name="Fournier P.E."/>
        </authorList>
    </citation>
    <scope>NUCLEOTIDE SEQUENCE [LARGE SCALE GENOMIC DNA]</scope>
    <source>
        <strain evidence="2 3">P558</strain>
    </source>
</reference>
<comment type="caution">
    <text evidence="2">The sequence shown here is derived from an EMBL/GenBank/DDBJ whole genome shotgun (WGS) entry which is preliminary data.</text>
</comment>
<dbReference type="Gene3D" id="3.40.1580.10">
    <property type="entry name" value="SMI1/KNR4-like"/>
    <property type="match status" value="1"/>
</dbReference>
<gene>
    <name evidence="2" type="primary">yokK</name>
    <name evidence="2" type="ORF">BN1180_04673</name>
</gene>
<proteinExistence type="predicted"/>
<dbReference type="SUPFAM" id="SSF160631">
    <property type="entry name" value="SMI1/KNR4-like"/>
    <property type="match status" value="1"/>
</dbReference>
<dbReference type="InterPro" id="IPR037883">
    <property type="entry name" value="Knr4/Smi1-like_sf"/>
</dbReference>
<dbReference type="SMART" id="SM00860">
    <property type="entry name" value="SMI1_KNR4"/>
    <property type="match status" value="1"/>
</dbReference>
<organism evidence="2 3">
    <name type="scientific">Peribacillus simplex</name>
    <dbReference type="NCBI Taxonomy" id="1478"/>
    <lineage>
        <taxon>Bacteria</taxon>
        <taxon>Bacillati</taxon>
        <taxon>Bacillota</taxon>
        <taxon>Bacilli</taxon>
        <taxon>Bacillales</taxon>
        <taxon>Bacillaceae</taxon>
        <taxon>Peribacillus</taxon>
    </lineage>
</organism>